<dbReference type="eggNOG" id="ENOG502T4YJ">
    <property type="taxonomic scope" value="Eukaryota"/>
</dbReference>
<reference evidence="4" key="2">
    <citation type="submission" date="2010-03" db="EMBL/GenBank/DDBJ databases">
        <title>The genome sequence of Coccidioides posadasii strain Silveira.</title>
        <authorList>
            <consortium name="The Broad Institute Genome Sequencing Center for Infectious Disease"/>
            <person name="Neafsey D."/>
            <person name="Orbach M."/>
            <person name="Henn M.R."/>
            <person name="Cole G.T."/>
            <person name="Galgiani J."/>
            <person name="Gardner M.J."/>
            <person name="Kirkland T.N."/>
            <person name="Taylor J.W."/>
            <person name="Young S.K."/>
            <person name="Zeng Q."/>
            <person name="Koehrsen M."/>
            <person name="Alvarado L."/>
            <person name="Berlin A."/>
            <person name="Borenstein D."/>
            <person name="Chapman S.B."/>
            <person name="Chen Z."/>
            <person name="Engels R."/>
            <person name="Freedman E."/>
            <person name="Gellesch M."/>
            <person name="Goldberg J."/>
            <person name="Griggs A."/>
            <person name="Gujja S."/>
            <person name="Heilman E."/>
            <person name="Heiman D."/>
            <person name="Howarth C."/>
            <person name="Jen D."/>
            <person name="Larson L."/>
            <person name="Mehta T."/>
            <person name="Neiman D."/>
            <person name="Park D."/>
            <person name="Pearson M."/>
            <person name="Richards J."/>
            <person name="Roberts A."/>
            <person name="Saif S."/>
            <person name="Shea T."/>
            <person name="Shenoy N."/>
            <person name="Sisk P."/>
            <person name="Stolte C."/>
            <person name="Sykes S."/>
            <person name="Walk T."/>
            <person name="White J."/>
            <person name="Yandava C."/>
            <person name="Haas B."/>
            <person name="Nusbaum C."/>
            <person name="Birren B."/>
        </authorList>
    </citation>
    <scope>NUCLEOTIDE SEQUENCE [LARGE SCALE GENOMIC DNA]</scope>
    <source>
        <strain evidence="4">RMSCC 757 / Silveira</strain>
    </source>
</reference>
<feature type="compositionally biased region" description="Low complexity" evidence="1">
    <location>
        <begin position="220"/>
        <end position="233"/>
    </location>
</feature>
<feature type="transmembrane region" description="Helical" evidence="2">
    <location>
        <begin position="154"/>
        <end position="178"/>
    </location>
</feature>
<feature type="compositionally biased region" description="Low complexity" evidence="1">
    <location>
        <begin position="190"/>
        <end position="201"/>
    </location>
</feature>
<keyword evidence="4" id="KW-1185">Reference proteome</keyword>
<dbReference type="HOGENOM" id="CLU_765053_0_0_1"/>
<keyword evidence="2" id="KW-0472">Membrane</keyword>
<evidence type="ECO:0000313" key="3">
    <source>
        <dbReference type="EMBL" id="EFW17446.1"/>
    </source>
</evidence>
<dbReference type="VEuPathDB" id="FungiDB:CPSG_05889"/>
<feature type="region of interest" description="Disordered" evidence="1">
    <location>
        <begin position="95"/>
        <end position="139"/>
    </location>
</feature>
<protein>
    <submittedName>
        <fullName evidence="3">Uncharacterized protein</fullName>
    </submittedName>
</protein>
<keyword evidence="2" id="KW-1133">Transmembrane helix</keyword>
<evidence type="ECO:0000256" key="2">
    <source>
        <dbReference type="SAM" id="Phobius"/>
    </source>
</evidence>
<proteinExistence type="predicted"/>
<sequence length="362" mass="39146">MKQTPTKFVGSNCCSGNNMINIQPTHASPDPIFEAPDPRPTSSIYSRPIGYNDEHVIVTGNGRSDSNKFGSWIGPAMRRATQRISSVTSLGGLMRRFDSPSGEGRETEITEGPEQPATDTARVAKRNASHDDSDSNSSECICEKCQRDFRVFKIVFVVVSIMVIIILIIVVLMATGVFNRSATNGGLLVSTTSSSPSSTMTKDIRTEHNSRSGIVSIAETPASSSEPTSTSAPTPTPTPAPPTTPTPAPSFIPSSTFMPPSIPMYTISITKTISSTLLVTQTLPPSRTGDTETTSTISYVVIITTPLMPRQSHKIGEPDITTTMYSPVTTVFVPLSKIYLKAKSEETNRSEDFPIEMWRSFP</sequence>
<accession>E9D7T7</accession>
<dbReference type="EMBL" id="GL636494">
    <property type="protein sequence ID" value="EFW17446.1"/>
    <property type="molecule type" value="Genomic_DNA"/>
</dbReference>
<dbReference type="OMA" id="WRIFNIV"/>
<reference evidence="4" key="1">
    <citation type="journal article" date="2010" name="Genome Res.">
        <title>Population genomic sequencing of Coccidioides fungi reveals recent hybridization and transposon control.</title>
        <authorList>
            <person name="Neafsey D.E."/>
            <person name="Barker B.M."/>
            <person name="Sharpton T.J."/>
            <person name="Stajich J.E."/>
            <person name="Park D.J."/>
            <person name="Whiston E."/>
            <person name="Hung C.-Y."/>
            <person name="McMahan C."/>
            <person name="White J."/>
            <person name="Sykes S."/>
            <person name="Heiman D."/>
            <person name="Young S."/>
            <person name="Zeng Q."/>
            <person name="Abouelleil A."/>
            <person name="Aftuck L."/>
            <person name="Bessette D."/>
            <person name="Brown A."/>
            <person name="FitzGerald M."/>
            <person name="Lui A."/>
            <person name="Macdonald J.P."/>
            <person name="Priest M."/>
            <person name="Orbach M.J."/>
            <person name="Galgiani J.N."/>
            <person name="Kirkland T.N."/>
            <person name="Cole G.T."/>
            <person name="Birren B.W."/>
            <person name="Henn M.R."/>
            <person name="Taylor J.W."/>
            <person name="Rounsley S.D."/>
        </authorList>
    </citation>
    <scope>NUCLEOTIDE SEQUENCE [LARGE SCALE GENOMIC DNA]</scope>
    <source>
        <strain evidence="4">RMSCC 757 / Silveira</strain>
    </source>
</reference>
<dbReference type="VEuPathDB" id="FungiDB:D8B26_000168"/>
<organism evidence="4">
    <name type="scientific">Coccidioides posadasii (strain RMSCC 757 / Silveira)</name>
    <name type="common">Valley fever fungus</name>
    <dbReference type="NCBI Taxonomy" id="443226"/>
    <lineage>
        <taxon>Eukaryota</taxon>
        <taxon>Fungi</taxon>
        <taxon>Dikarya</taxon>
        <taxon>Ascomycota</taxon>
        <taxon>Pezizomycotina</taxon>
        <taxon>Eurotiomycetes</taxon>
        <taxon>Eurotiomycetidae</taxon>
        <taxon>Onygenales</taxon>
        <taxon>Onygenaceae</taxon>
        <taxon>Coccidioides</taxon>
    </lineage>
</organism>
<gene>
    <name evidence="3" type="ORF">CPSG_05889</name>
</gene>
<dbReference type="AlphaFoldDB" id="E9D7T7"/>
<name>E9D7T7_COCPS</name>
<dbReference type="Proteomes" id="UP000002497">
    <property type="component" value="Unassembled WGS sequence"/>
</dbReference>
<feature type="compositionally biased region" description="Basic and acidic residues" evidence="1">
    <location>
        <begin position="95"/>
        <end position="108"/>
    </location>
</feature>
<keyword evidence="2" id="KW-0812">Transmembrane</keyword>
<evidence type="ECO:0000256" key="1">
    <source>
        <dbReference type="SAM" id="MobiDB-lite"/>
    </source>
</evidence>
<feature type="region of interest" description="Disordered" evidence="1">
    <location>
        <begin position="185"/>
        <end position="253"/>
    </location>
</feature>
<evidence type="ECO:0000313" key="4">
    <source>
        <dbReference type="Proteomes" id="UP000002497"/>
    </source>
</evidence>
<dbReference type="OrthoDB" id="10516204at2759"/>
<feature type="compositionally biased region" description="Pro residues" evidence="1">
    <location>
        <begin position="234"/>
        <end position="250"/>
    </location>
</feature>